<dbReference type="InterPro" id="IPR003646">
    <property type="entry name" value="SH3-like_bac-type"/>
</dbReference>
<protein>
    <submittedName>
        <fullName evidence="3">Bacterial SH3 domain protein</fullName>
    </submittedName>
</protein>
<proteinExistence type="predicted"/>
<evidence type="ECO:0000256" key="1">
    <source>
        <dbReference type="SAM" id="MobiDB-lite"/>
    </source>
</evidence>
<dbReference type="RefSeq" id="WP_025998525.1">
    <property type="nucleotide sequence ID" value="NZ_CP017889.1"/>
</dbReference>
<feature type="region of interest" description="Disordered" evidence="1">
    <location>
        <begin position="196"/>
        <end position="215"/>
    </location>
</feature>
<gene>
    <name evidence="3" type="ORF">K05K4_03500</name>
</gene>
<sequence length="265" mass="30194">MRLTKQFGRSAIVFTLVSLSGCQLFQSQTYVEVASPVVMNDHSQSVMVINDQMDRFLSYEGRESFLNQMLVALESDSRNKFKGKDPETYSWWKIRVQPSEKQQAEVFRPTTEGVDTSNPVEFMDVSYRSKTTLNLRSKPSLEGEKLGVLSKGEVFNVLAKVVDQPWFLVEQKGVIKGYVHKDYARSNVINRDILSTQPNPLLEPNSSKTEQTSIEHELSGNYTCRSLSYELTKDGDMTTGSLRACRKKRKVWYIDTPQPQLSNPS</sequence>
<evidence type="ECO:0000259" key="2">
    <source>
        <dbReference type="Pfam" id="PF08239"/>
    </source>
</evidence>
<feature type="compositionally biased region" description="Polar residues" evidence="1">
    <location>
        <begin position="196"/>
        <end position="212"/>
    </location>
</feature>
<organism evidence="3">
    <name type="scientific">Vibrio alginolyticus</name>
    <dbReference type="NCBI Taxonomy" id="663"/>
    <lineage>
        <taxon>Bacteria</taxon>
        <taxon>Pseudomonadati</taxon>
        <taxon>Pseudomonadota</taxon>
        <taxon>Gammaproteobacteria</taxon>
        <taxon>Vibrionales</taxon>
        <taxon>Vibrionaceae</taxon>
        <taxon>Vibrio</taxon>
    </lineage>
</organism>
<dbReference type="AlphaFoldDB" id="A0A1W6W5P4"/>
<dbReference type="EMBL" id="CP017902">
    <property type="protein sequence ID" value="ARP17246.1"/>
    <property type="molecule type" value="Genomic_DNA"/>
</dbReference>
<dbReference type="Gene3D" id="2.30.30.40">
    <property type="entry name" value="SH3 Domains"/>
    <property type="match status" value="1"/>
</dbReference>
<accession>A0A1W6W5P4</accession>
<evidence type="ECO:0000313" key="3">
    <source>
        <dbReference type="EMBL" id="ARP17246.1"/>
    </source>
</evidence>
<dbReference type="Pfam" id="PF08239">
    <property type="entry name" value="SH3_3"/>
    <property type="match status" value="1"/>
</dbReference>
<feature type="domain" description="SH3b" evidence="2">
    <location>
        <begin position="132"/>
        <end position="183"/>
    </location>
</feature>
<name>A0A1W6W5P4_VIBAL</name>
<reference evidence="3" key="1">
    <citation type="submission" date="2016-10" db="EMBL/GenBank/DDBJ databases">
        <title>The High Quality Genome of Vibrio alginolyticus K01M1.</title>
        <authorList>
            <person name="Wendling C."/>
            <person name="Chibani C.M."/>
            <person name="Hertel R."/>
            <person name="Sproer C."/>
            <person name="Bunk B."/>
            <person name="Overmann J."/>
            <person name="Roth O."/>
            <person name="Liesegang H."/>
        </authorList>
    </citation>
    <scope>NUCLEOTIDE SEQUENCE</scope>
    <source>
        <strain evidence="3">K05K4</strain>
    </source>
</reference>
<dbReference type="PROSITE" id="PS51257">
    <property type="entry name" value="PROKAR_LIPOPROTEIN"/>
    <property type="match status" value="1"/>
</dbReference>